<sequence>SNAAVQLALETPIAKRVEIRTKEAEVQSVSAAPGPSTVTVVRHDASTQADSEVIQRLKSKLLILQMEYRKLLETSDIYLADCRTYSKATDYFLNERAERQQREKALRRRVGELERNTVAVCEEKMWELVRILREKGVIMPGY</sequence>
<evidence type="ECO:0000313" key="2">
    <source>
        <dbReference type="EMBL" id="CUG89034.1"/>
    </source>
</evidence>
<dbReference type="AlphaFoldDB" id="A0A0S4JBW1"/>
<feature type="coiled-coil region" evidence="1">
    <location>
        <begin position="54"/>
        <end position="116"/>
    </location>
</feature>
<dbReference type="Proteomes" id="UP000051952">
    <property type="component" value="Unassembled WGS sequence"/>
</dbReference>
<dbReference type="VEuPathDB" id="TriTrypDB:BSAL_18955"/>
<keyword evidence="3" id="KW-1185">Reference proteome</keyword>
<dbReference type="EMBL" id="CYKH01001700">
    <property type="protein sequence ID" value="CUG89034.1"/>
    <property type="molecule type" value="Genomic_DNA"/>
</dbReference>
<reference evidence="3" key="1">
    <citation type="submission" date="2015-09" db="EMBL/GenBank/DDBJ databases">
        <authorList>
            <consortium name="Pathogen Informatics"/>
        </authorList>
    </citation>
    <scope>NUCLEOTIDE SEQUENCE [LARGE SCALE GENOMIC DNA]</scope>
    <source>
        <strain evidence="3">Lake Konstanz</strain>
    </source>
</reference>
<evidence type="ECO:0000256" key="1">
    <source>
        <dbReference type="SAM" id="Coils"/>
    </source>
</evidence>
<accession>A0A0S4JBW1</accession>
<evidence type="ECO:0000313" key="3">
    <source>
        <dbReference type="Proteomes" id="UP000051952"/>
    </source>
</evidence>
<proteinExistence type="predicted"/>
<protein>
    <submittedName>
        <fullName evidence="2">Uncharacterized protein</fullName>
    </submittedName>
</protein>
<name>A0A0S4JBW1_BODSA</name>
<feature type="non-terminal residue" evidence="2">
    <location>
        <position position="1"/>
    </location>
</feature>
<organism evidence="2 3">
    <name type="scientific">Bodo saltans</name>
    <name type="common">Flagellated protozoan</name>
    <dbReference type="NCBI Taxonomy" id="75058"/>
    <lineage>
        <taxon>Eukaryota</taxon>
        <taxon>Discoba</taxon>
        <taxon>Euglenozoa</taxon>
        <taxon>Kinetoplastea</taxon>
        <taxon>Metakinetoplastina</taxon>
        <taxon>Eubodonida</taxon>
        <taxon>Bodonidae</taxon>
        <taxon>Bodo</taxon>
    </lineage>
</organism>
<gene>
    <name evidence="2" type="ORF">BSAL_18955</name>
</gene>
<keyword evidence="1" id="KW-0175">Coiled coil</keyword>